<proteinExistence type="predicted"/>
<accession>A0A0A9BRV9</accession>
<name>A0A0A9BRV9_ARUDO</name>
<evidence type="ECO:0000313" key="1">
    <source>
        <dbReference type="EMBL" id="JAD62067.1"/>
    </source>
</evidence>
<reference evidence="1" key="1">
    <citation type="submission" date="2014-09" db="EMBL/GenBank/DDBJ databases">
        <authorList>
            <person name="Magalhaes I.L.F."/>
            <person name="Oliveira U."/>
            <person name="Santos F.R."/>
            <person name="Vidigal T.H.D.A."/>
            <person name="Brescovit A.D."/>
            <person name="Santos A.J."/>
        </authorList>
    </citation>
    <scope>NUCLEOTIDE SEQUENCE</scope>
    <source>
        <tissue evidence="1">Shoot tissue taken approximately 20 cm above the soil surface</tissue>
    </source>
</reference>
<sequence>MRGHMRVRAKAATTKARMEAVVVLSILRPGPVDIPQKLIPAPIRNAEVVKTTKFRPRSEHSNIFEIVYKFYIK</sequence>
<reference evidence="1" key="2">
    <citation type="journal article" date="2015" name="Data Brief">
        <title>Shoot transcriptome of the giant reed, Arundo donax.</title>
        <authorList>
            <person name="Barrero R.A."/>
            <person name="Guerrero F.D."/>
            <person name="Moolhuijzen P."/>
            <person name="Goolsby J.A."/>
            <person name="Tidwell J."/>
            <person name="Bellgard S.E."/>
            <person name="Bellgard M.I."/>
        </authorList>
    </citation>
    <scope>NUCLEOTIDE SEQUENCE</scope>
    <source>
        <tissue evidence="1">Shoot tissue taken approximately 20 cm above the soil surface</tissue>
    </source>
</reference>
<dbReference type="AlphaFoldDB" id="A0A0A9BRV9"/>
<dbReference type="EMBL" id="GBRH01235828">
    <property type="protein sequence ID" value="JAD62067.1"/>
    <property type="molecule type" value="Transcribed_RNA"/>
</dbReference>
<organism evidence="1">
    <name type="scientific">Arundo donax</name>
    <name type="common">Giant reed</name>
    <name type="synonym">Donax arundinaceus</name>
    <dbReference type="NCBI Taxonomy" id="35708"/>
    <lineage>
        <taxon>Eukaryota</taxon>
        <taxon>Viridiplantae</taxon>
        <taxon>Streptophyta</taxon>
        <taxon>Embryophyta</taxon>
        <taxon>Tracheophyta</taxon>
        <taxon>Spermatophyta</taxon>
        <taxon>Magnoliopsida</taxon>
        <taxon>Liliopsida</taxon>
        <taxon>Poales</taxon>
        <taxon>Poaceae</taxon>
        <taxon>PACMAD clade</taxon>
        <taxon>Arundinoideae</taxon>
        <taxon>Arundineae</taxon>
        <taxon>Arundo</taxon>
    </lineage>
</organism>
<protein>
    <submittedName>
        <fullName evidence="1">Uncharacterized protein</fullName>
    </submittedName>
</protein>